<evidence type="ECO:0000313" key="11">
    <source>
        <dbReference type="EMBL" id="MCD1293572.1"/>
    </source>
</evidence>
<dbReference type="GO" id="GO:0004749">
    <property type="term" value="F:ribose phosphate diphosphokinase activity"/>
    <property type="evidence" value="ECO:0007669"/>
    <property type="project" value="UniProtKB-EC"/>
</dbReference>
<keyword evidence="12" id="KW-1185">Reference proteome</keyword>
<dbReference type="InterPro" id="IPR000836">
    <property type="entry name" value="PRTase_dom"/>
</dbReference>
<dbReference type="GO" id="GO:0005737">
    <property type="term" value="C:cytoplasm"/>
    <property type="evidence" value="ECO:0007669"/>
    <property type="project" value="TreeGrafter"/>
</dbReference>
<dbReference type="GO" id="GO:0000287">
    <property type="term" value="F:magnesium ion binding"/>
    <property type="evidence" value="ECO:0007669"/>
    <property type="project" value="InterPro"/>
</dbReference>
<dbReference type="SUPFAM" id="SSF53271">
    <property type="entry name" value="PRTase-like"/>
    <property type="match status" value="1"/>
</dbReference>
<reference evidence="11 12" key="1">
    <citation type="submission" date="2017-11" db="EMBL/GenBank/DDBJ databases">
        <title>Isolation and Characterization of Family Methanocellaceae Species from Potential Methane Hydrate Area Offshore Southwestern Taiwan.</title>
        <authorList>
            <person name="Zhang W.-L."/>
            <person name="Chen W.-C."/>
            <person name="Lai M.-C."/>
            <person name="Chen S.-C."/>
        </authorList>
    </citation>
    <scope>NUCLEOTIDE SEQUENCE [LARGE SCALE GENOMIC DNA]</scope>
    <source>
        <strain evidence="11 12">CWC-04</strain>
    </source>
</reference>
<comment type="catalytic activity">
    <reaction evidence="7">
        <text>D-ribose 5-phosphate + ATP = 5-phospho-alpha-D-ribose 1-diphosphate + AMP + H(+)</text>
        <dbReference type="Rhea" id="RHEA:15609"/>
        <dbReference type="ChEBI" id="CHEBI:15378"/>
        <dbReference type="ChEBI" id="CHEBI:30616"/>
        <dbReference type="ChEBI" id="CHEBI:58017"/>
        <dbReference type="ChEBI" id="CHEBI:78346"/>
        <dbReference type="ChEBI" id="CHEBI:456215"/>
        <dbReference type="EC" id="2.7.6.1"/>
    </reaction>
</comment>
<dbReference type="RefSeq" id="WP_230739566.1">
    <property type="nucleotide sequence ID" value="NZ_PGCK01000001.1"/>
</dbReference>
<sequence length="298" mass="33128">MDIDIVSGSSVPRLAQCIAKNMGMKAHFPFIEKFPDGEIHVIEGDFKPKETVVYVQTMHPRPNDMLVETLLTVDLLKELGTRRVIAVIPYLGYTRQDTRHVEGEAIGIRSVLKTLESCGVNDIVSVDLHLHRLSMDDLLGFSKVKLHEVSAIDLLASEAGKRLLKPVVIGPDSESERWAKRAADILETDYDVMEKHRLSAKEIEIKPKRLNVKNRDVLIIDDIVSTGGTMMEVIGSLRSQGANKITAAFTHAVLSDIDTLTGLFRAGVNELISTNSINNEFGTLDLSYELSRKLKEIL</sequence>
<dbReference type="GO" id="GO:0002189">
    <property type="term" value="C:ribose phosphate diphosphokinase complex"/>
    <property type="evidence" value="ECO:0007669"/>
    <property type="project" value="TreeGrafter"/>
</dbReference>
<accession>A0AAP2RAQ9</accession>
<evidence type="ECO:0000256" key="1">
    <source>
        <dbReference type="ARBA" id="ARBA00013247"/>
    </source>
</evidence>
<evidence type="ECO:0000256" key="7">
    <source>
        <dbReference type="ARBA" id="ARBA00049535"/>
    </source>
</evidence>
<evidence type="ECO:0000256" key="8">
    <source>
        <dbReference type="RuleBase" id="RU004324"/>
    </source>
</evidence>
<dbReference type="NCBIfam" id="TIGR01251">
    <property type="entry name" value="ribP_PPkin"/>
    <property type="match status" value="1"/>
</dbReference>
<dbReference type="GO" id="GO:0016301">
    <property type="term" value="F:kinase activity"/>
    <property type="evidence" value="ECO:0007669"/>
    <property type="project" value="UniProtKB-KW"/>
</dbReference>
<evidence type="ECO:0000313" key="12">
    <source>
        <dbReference type="Proteomes" id="UP001320159"/>
    </source>
</evidence>
<proteinExistence type="inferred from homology"/>
<dbReference type="Pfam" id="PF13793">
    <property type="entry name" value="Pribosyltran_N"/>
    <property type="match status" value="1"/>
</dbReference>
<organism evidence="11 12">
    <name type="scientific">Methanooceanicella nereidis</name>
    <dbReference type="NCBI Taxonomy" id="2052831"/>
    <lineage>
        <taxon>Archaea</taxon>
        <taxon>Methanobacteriati</taxon>
        <taxon>Methanobacteriota</taxon>
        <taxon>Stenosarchaea group</taxon>
        <taxon>Methanomicrobia</taxon>
        <taxon>Methanocellales</taxon>
        <taxon>Methanocellaceae</taxon>
        <taxon>Methanooceanicella</taxon>
    </lineage>
</organism>
<gene>
    <name evidence="11" type="ORF">CUJ83_00990</name>
</gene>
<protein>
    <recommendedName>
        <fullName evidence="1">ribose-phosphate diphosphokinase</fullName>
        <ecNumber evidence="1">2.7.6.1</ecNumber>
    </recommendedName>
</protein>
<dbReference type="PANTHER" id="PTHR10210:SF32">
    <property type="entry name" value="RIBOSE-PHOSPHATE PYROPHOSPHOKINASE 2"/>
    <property type="match status" value="1"/>
</dbReference>
<feature type="domain" description="Ribose-phosphate pyrophosphokinase N-terminal" evidence="10">
    <location>
        <begin position="4"/>
        <end position="119"/>
    </location>
</feature>
<feature type="domain" description="Phosphoribosyltransferase" evidence="9">
    <location>
        <begin position="165"/>
        <end position="256"/>
    </location>
</feature>
<keyword evidence="5" id="KW-0418">Kinase</keyword>
<dbReference type="AlphaFoldDB" id="A0AAP2RAQ9"/>
<dbReference type="InterPro" id="IPR005946">
    <property type="entry name" value="Rib-P_diPkinase"/>
</dbReference>
<dbReference type="EMBL" id="PGCK01000001">
    <property type="protein sequence ID" value="MCD1293572.1"/>
    <property type="molecule type" value="Genomic_DNA"/>
</dbReference>
<dbReference type="SMART" id="SM01400">
    <property type="entry name" value="Pribosyltran_N"/>
    <property type="match status" value="1"/>
</dbReference>
<dbReference type="Gene3D" id="3.40.50.2020">
    <property type="match status" value="2"/>
</dbReference>
<keyword evidence="6" id="KW-0067">ATP-binding</keyword>
<evidence type="ECO:0000259" key="10">
    <source>
        <dbReference type="Pfam" id="PF13793"/>
    </source>
</evidence>
<dbReference type="InterPro" id="IPR029099">
    <property type="entry name" value="Pribosyltran_N"/>
</dbReference>
<dbReference type="GO" id="GO:0006164">
    <property type="term" value="P:purine nucleotide biosynthetic process"/>
    <property type="evidence" value="ECO:0007669"/>
    <property type="project" value="TreeGrafter"/>
</dbReference>
<dbReference type="InterPro" id="IPR029057">
    <property type="entry name" value="PRTase-like"/>
</dbReference>
<dbReference type="EC" id="2.7.6.1" evidence="1"/>
<keyword evidence="3 8" id="KW-0545">Nucleotide biosynthesis</keyword>
<evidence type="ECO:0000256" key="6">
    <source>
        <dbReference type="ARBA" id="ARBA00022840"/>
    </source>
</evidence>
<dbReference type="FunFam" id="3.40.50.2020:FF:000014">
    <property type="entry name" value="Ribose-phosphate pyrophosphokinase 1"/>
    <property type="match status" value="1"/>
</dbReference>
<name>A0AAP2RAQ9_9EURY</name>
<comment type="caution">
    <text evidence="11">The sequence shown here is derived from an EMBL/GenBank/DDBJ whole genome shotgun (WGS) entry which is preliminary data.</text>
</comment>
<evidence type="ECO:0000256" key="2">
    <source>
        <dbReference type="ARBA" id="ARBA00022679"/>
    </source>
</evidence>
<keyword evidence="2" id="KW-0808">Transferase</keyword>
<evidence type="ECO:0000259" key="9">
    <source>
        <dbReference type="Pfam" id="PF00156"/>
    </source>
</evidence>
<dbReference type="Proteomes" id="UP001320159">
    <property type="component" value="Unassembled WGS sequence"/>
</dbReference>
<evidence type="ECO:0000256" key="3">
    <source>
        <dbReference type="ARBA" id="ARBA00022727"/>
    </source>
</evidence>
<dbReference type="GO" id="GO:0005524">
    <property type="term" value="F:ATP binding"/>
    <property type="evidence" value="ECO:0007669"/>
    <property type="project" value="UniProtKB-KW"/>
</dbReference>
<evidence type="ECO:0000256" key="5">
    <source>
        <dbReference type="ARBA" id="ARBA00022777"/>
    </source>
</evidence>
<evidence type="ECO:0000256" key="4">
    <source>
        <dbReference type="ARBA" id="ARBA00022741"/>
    </source>
</evidence>
<dbReference type="Pfam" id="PF00156">
    <property type="entry name" value="Pribosyltran"/>
    <property type="match status" value="1"/>
</dbReference>
<comment type="similarity">
    <text evidence="8">Belongs to the ribose-phosphate pyrophosphokinase family.</text>
</comment>
<keyword evidence="4" id="KW-0547">Nucleotide-binding</keyword>
<dbReference type="CDD" id="cd06223">
    <property type="entry name" value="PRTases_typeI"/>
    <property type="match status" value="1"/>
</dbReference>
<dbReference type="PANTHER" id="PTHR10210">
    <property type="entry name" value="RIBOSE-PHOSPHATE DIPHOSPHOKINASE FAMILY MEMBER"/>
    <property type="match status" value="1"/>
</dbReference>
<dbReference type="GO" id="GO:0006015">
    <property type="term" value="P:5-phosphoribose 1-diphosphate biosynthetic process"/>
    <property type="evidence" value="ECO:0007669"/>
    <property type="project" value="TreeGrafter"/>
</dbReference>